<proteinExistence type="predicted"/>
<organism evidence="1 2">
    <name type="scientific">Stylosanthes scabra</name>
    <dbReference type="NCBI Taxonomy" id="79078"/>
    <lineage>
        <taxon>Eukaryota</taxon>
        <taxon>Viridiplantae</taxon>
        <taxon>Streptophyta</taxon>
        <taxon>Embryophyta</taxon>
        <taxon>Tracheophyta</taxon>
        <taxon>Spermatophyta</taxon>
        <taxon>Magnoliopsida</taxon>
        <taxon>eudicotyledons</taxon>
        <taxon>Gunneridae</taxon>
        <taxon>Pentapetalae</taxon>
        <taxon>rosids</taxon>
        <taxon>fabids</taxon>
        <taxon>Fabales</taxon>
        <taxon>Fabaceae</taxon>
        <taxon>Papilionoideae</taxon>
        <taxon>50 kb inversion clade</taxon>
        <taxon>dalbergioids sensu lato</taxon>
        <taxon>Dalbergieae</taxon>
        <taxon>Pterocarpus clade</taxon>
        <taxon>Stylosanthes</taxon>
    </lineage>
</organism>
<name>A0ABU6R5K4_9FABA</name>
<dbReference type="Proteomes" id="UP001341840">
    <property type="component" value="Unassembled WGS sequence"/>
</dbReference>
<sequence>MEMEVEGTIRECLGFLLLPPPPTPDVAKSVVRGPDDRTCRSGELVRLKPSAVTYLLGQHMNLNCFN</sequence>
<dbReference type="EMBL" id="JASCZI010030245">
    <property type="protein sequence ID" value="MED6119701.1"/>
    <property type="molecule type" value="Genomic_DNA"/>
</dbReference>
<keyword evidence="2" id="KW-1185">Reference proteome</keyword>
<accession>A0ABU6R5K4</accession>
<comment type="caution">
    <text evidence="1">The sequence shown here is derived from an EMBL/GenBank/DDBJ whole genome shotgun (WGS) entry which is preliminary data.</text>
</comment>
<protein>
    <submittedName>
        <fullName evidence="1">Uncharacterized protein</fullName>
    </submittedName>
</protein>
<reference evidence="1 2" key="1">
    <citation type="journal article" date="2023" name="Plants (Basel)">
        <title>Bridging the Gap: Combining Genomics and Transcriptomics Approaches to Understand Stylosanthes scabra, an Orphan Legume from the Brazilian Caatinga.</title>
        <authorList>
            <person name="Ferreira-Neto J.R.C."/>
            <person name="da Silva M.D."/>
            <person name="Binneck E."/>
            <person name="de Melo N.F."/>
            <person name="da Silva R.H."/>
            <person name="de Melo A.L.T.M."/>
            <person name="Pandolfi V."/>
            <person name="Bustamante F.O."/>
            <person name="Brasileiro-Vidal A.C."/>
            <person name="Benko-Iseppon A.M."/>
        </authorList>
    </citation>
    <scope>NUCLEOTIDE SEQUENCE [LARGE SCALE GENOMIC DNA]</scope>
    <source>
        <tissue evidence="1">Leaves</tissue>
    </source>
</reference>
<gene>
    <name evidence="1" type="ORF">PIB30_014074</name>
</gene>
<evidence type="ECO:0000313" key="1">
    <source>
        <dbReference type="EMBL" id="MED6119701.1"/>
    </source>
</evidence>
<evidence type="ECO:0000313" key="2">
    <source>
        <dbReference type="Proteomes" id="UP001341840"/>
    </source>
</evidence>